<reference evidence="3" key="2">
    <citation type="submission" date="2023-06" db="EMBL/GenBank/DDBJ databases">
        <authorList>
            <person name="Ma L."/>
            <person name="Liu K.-W."/>
            <person name="Li Z."/>
            <person name="Hsiao Y.-Y."/>
            <person name="Qi Y."/>
            <person name="Fu T."/>
            <person name="Tang G."/>
            <person name="Zhang D."/>
            <person name="Sun W.-H."/>
            <person name="Liu D.-K."/>
            <person name="Li Y."/>
            <person name="Chen G.-Z."/>
            <person name="Liu X.-D."/>
            <person name="Liao X.-Y."/>
            <person name="Jiang Y.-T."/>
            <person name="Yu X."/>
            <person name="Hao Y."/>
            <person name="Huang J."/>
            <person name="Zhao X.-W."/>
            <person name="Ke S."/>
            <person name="Chen Y.-Y."/>
            <person name="Wu W.-L."/>
            <person name="Hsu J.-L."/>
            <person name="Lin Y.-F."/>
            <person name="Huang M.-D."/>
            <person name="Li C.-Y."/>
            <person name="Huang L."/>
            <person name="Wang Z.-W."/>
            <person name="Zhao X."/>
            <person name="Zhong W.-Y."/>
            <person name="Peng D.-H."/>
            <person name="Ahmad S."/>
            <person name="Lan S."/>
            <person name="Zhang J.-S."/>
            <person name="Tsai W.-C."/>
            <person name="Van De Peer Y."/>
            <person name="Liu Z.-J."/>
        </authorList>
    </citation>
    <scope>NUCLEOTIDE SEQUENCE</scope>
    <source>
        <strain evidence="3">CP</strain>
        <tissue evidence="3">Leaves</tissue>
    </source>
</reference>
<accession>A0AAV9ES62</accession>
<evidence type="ECO:0000256" key="2">
    <source>
        <dbReference type="SAM" id="SignalP"/>
    </source>
</evidence>
<gene>
    <name evidence="3" type="primary">GASA1</name>
    <name evidence="3" type="ORF">QJS10_CPA05g01001</name>
</gene>
<feature type="chain" id="PRO_5043978835" evidence="2">
    <location>
        <begin position="26"/>
        <end position="104"/>
    </location>
</feature>
<keyword evidence="4" id="KW-1185">Reference proteome</keyword>
<dbReference type="AlphaFoldDB" id="A0AAV9ES62"/>
<evidence type="ECO:0000256" key="1">
    <source>
        <dbReference type="ARBA" id="ARBA00010582"/>
    </source>
</evidence>
<evidence type="ECO:0000313" key="4">
    <source>
        <dbReference type="Proteomes" id="UP001180020"/>
    </source>
</evidence>
<feature type="signal peptide" evidence="2">
    <location>
        <begin position="1"/>
        <end position="25"/>
    </location>
</feature>
<dbReference type="InterPro" id="IPR003854">
    <property type="entry name" value="GASA"/>
</dbReference>
<comment type="caution">
    <text evidence="3">The sequence shown here is derived from an EMBL/GenBank/DDBJ whole genome shotgun (WGS) entry which is preliminary data.</text>
</comment>
<protein>
    <submittedName>
        <fullName evidence="3">Gibberellin-regulated protein 1</fullName>
    </submittedName>
</protein>
<keyword evidence="2" id="KW-0732">Signal</keyword>
<name>A0AAV9ES62_ACOCL</name>
<reference evidence="3" key="1">
    <citation type="journal article" date="2023" name="Nat. Commun.">
        <title>Diploid and tetraploid genomes of Acorus and the evolution of monocots.</title>
        <authorList>
            <person name="Ma L."/>
            <person name="Liu K.W."/>
            <person name="Li Z."/>
            <person name="Hsiao Y.Y."/>
            <person name="Qi Y."/>
            <person name="Fu T."/>
            <person name="Tang G.D."/>
            <person name="Zhang D."/>
            <person name="Sun W.H."/>
            <person name="Liu D.K."/>
            <person name="Li Y."/>
            <person name="Chen G.Z."/>
            <person name="Liu X.D."/>
            <person name="Liao X.Y."/>
            <person name="Jiang Y.T."/>
            <person name="Yu X."/>
            <person name="Hao Y."/>
            <person name="Huang J."/>
            <person name="Zhao X.W."/>
            <person name="Ke S."/>
            <person name="Chen Y.Y."/>
            <person name="Wu W.L."/>
            <person name="Hsu J.L."/>
            <person name="Lin Y.F."/>
            <person name="Huang M.D."/>
            <person name="Li C.Y."/>
            <person name="Huang L."/>
            <person name="Wang Z.W."/>
            <person name="Zhao X."/>
            <person name="Zhong W.Y."/>
            <person name="Peng D.H."/>
            <person name="Ahmad S."/>
            <person name="Lan S."/>
            <person name="Zhang J.S."/>
            <person name="Tsai W.C."/>
            <person name="Van de Peer Y."/>
            <person name="Liu Z.J."/>
        </authorList>
    </citation>
    <scope>NUCLEOTIDE SEQUENCE</scope>
    <source>
        <strain evidence="3">CP</strain>
    </source>
</reference>
<dbReference type="PANTHER" id="PTHR23201:SF45">
    <property type="entry name" value="SNAKIN-2-LIKE"/>
    <property type="match status" value="1"/>
</dbReference>
<dbReference type="Proteomes" id="UP001180020">
    <property type="component" value="Unassembled WGS sequence"/>
</dbReference>
<comment type="similarity">
    <text evidence="1">Belongs to the GASA family.</text>
</comment>
<sequence>MASSSKTFISLPLLLLLLLLCSVDARLEFESHMGGSGRSLLGTIDCNAECARRCSLASRKKICLRACGTCCYRCGCVPPGTYGNKEVCPCYARMTTHGGALKCP</sequence>
<dbReference type="PANTHER" id="PTHR23201">
    <property type="entry name" value="EXTENSIN, PROLINE-RICH PROTEIN"/>
    <property type="match status" value="1"/>
</dbReference>
<dbReference type="Pfam" id="PF02704">
    <property type="entry name" value="GASA"/>
    <property type="match status" value="1"/>
</dbReference>
<dbReference type="EMBL" id="JAUJYO010000005">
    <property type="protein sequence ID" value="KAK1316137.1"/>
    <property type="molecule type" value="Genomic_DNA"/>
</dbReference>
<organism evidence="3 4">
    <name type="scientific">Acorus calamus</name>
    <name type="common">Sweet flag</name>
    <dbReference type="NCBI Taxonomy" id="4465"/>
    <lineage>
        <taxon>Eukaryota</taxon>
        <taxon>Viridiplantae</taxon>
        <taxon>Streptophyta</taxon>
        <taxon>Embryophyta</taxon>
        <taxon>Tracheophyta</taxon>
        <taxon>Spermatophyta</taxon>
        <taxon>Magnoliopsida</taxon>
        <taxon>Liliopsida</taxon>
        <taxon>Acoraceae</taxon>
        <taxon>Acorus</taxon>
    </lineage>
</organism>
<proteinExistence type="inferred from homology"/>
<evidence type="ECO:0000313" key="3">
    <source>
        <dbReference type="EMBL" id="KAK1316137.1"/>
    </source>
</evidence>